<gene>
    <name evidence="1" type="ORF">HMPREF0027_0099</name>
</gene>
<dbReference type="HOGENOM" id="CLU_3211379_0_0_6"/>
<comment type="caution">
    <text evidence="1">The sequence shown here is derived from an EMBL/GenBank/DDBJ whole genome shotgun (WGS) entry which is preliminary data.</text>
</comment>
<name>E8KE32_9PAST</name>
<accession>E8KE32</accession>
<proteinExistence type="predicted"/>
<evidence type="ECO:0000313" key="2">
    <source>
        <dbReference type="Proteomes" id="UP000005467"/>
    </source>
</evidence>
<evidence type="ECO:0000313" key="1">
    <source>
        <dbReference type="EMBL" id="EFX92838.1"/>
    </source>
</evidence>
<dbReference type="EMBL" id="AEVG01000010">
    <property type="protein sequence ID" value="EFX92838.1"/>
    <property type="molecule type" value="Genomic_DNA"/>
</dbReference>
<keyword evidence="2" id="KW-1185">Reference proteome</keyword>
<protein>
    <submittedName>
        <fullName evidence="1">Uncharacterized protein</fullName>
    </submittedName>
</protein>
<dbReference type="Proteomes" id="UP000005467">
    <property type="component" value="Unassembled WGS sequence"/>
</dbReference>
<dbReference type="AlphaFoldDB" id="E8KE32"/>
<reference evidence="1 2" key="1">
    <citation type="submission" date="2011-01" db="EMBL/GenBank/DDBJ databases">
        <authorList>
            <person name="Muzny D."/>
            <person name="Qin X."/>
            <person name="Deng J."/>
            <person name="Jiang H."/>
            <person name="Liu Y."/>
            <person name="Qu J."/>
            <person name="Song X.-Z."/>
            <person name="Zhang L."/>
            <person name="Thornton R."/>
            <person name="Coyle M."/>
            <person name="Francisco L."/>
            <person name="Jackson L."/>
            <person name="Javaid M."/>
            <person name="Korchina V."/>
            <person name="Kovar C."/>
            <person name="Mata R."/>
            <person name="Mathew T."/>
            <person name="Ngo R."/>
            <person name="Nguyen L."/>
            <person name="Nguyen N."/>
            <person name="Okwuonu G."/>
            <person name="Ongeri F."/>
            <person name="Pham C."/>
            <person name="Simmons D."/>
            <person name="Wilczek-Boney K."/>
            <person name="Hale W."/>
            <person name="Jakkamsetti A."/>
            <person name="Pham P."/>
            <person name="Ruth R."/>
            <person name="San Lucas F."/>
            <person name="Warren J."/>
            <person name="Zhang J."/>
            <person name="Zhao Z."/>
            <person name="Zhou C."/>
            <person name="Zhu D."/>
            <person name="Lee S."/>
            <person name="Bess C."/>
            <person name="Blankenburg K."/>
            <person name="Forbes L."/>
            <person name="Fu Q."/>
            <person name="Gubbala S."/>
            <person name="Hirani K."/>
            <person name="Jayaseelan J.C."/>
            <person name="Lara F."/>
            <person name="Munidasa M."/>
            <person name="Palculict T."/>
            <person name="Patil S."/>
            <person name="Pu L.-L."/>
            <person name="Saada N."/>
            <person name="Tang L."/>
            <person name="Weissenberger G."/>
            <person name="Zhu Y."/>
            <person name="Hemphill L."/>
            <person name="Shang Y."/>
            <person name="Youmans B."/>
            <person name="Ayvaz T."/>
            <person name="Ross M."/>
            <person name="Santibanez J."/>
            <person name="Aqrawi P."/>
            <person name="Gross S."/>
            <person name="Joshi V."/>
            <person name="Fowler G."/>
            <person name="Nazareth L."/>
            <person name="Reid J."/>
            <person name="Worley K."/>
            <person name="Petrosino J."/>
            <person name="Highlander S."/>
            <person name="Gibbs R."/>
        </authorList>
    </citation>
    <scope>NUCLEOTIDE SEQUENCE [LARGE SCALE GENOMIC DNA]</scope>
    <source>
        <strain evidence="1 2">ATCC 25976</strain>
    </source>
</reference>
<sequence length="44" mass="5139">MPAAMSKNEKCELDNIYSDKKVKAILLFYPNKDLCKIFRNKIFG</sequence>
<organism evidence="1 2">
    <name type="scientific">Actinobacillus ureae ATCC 25976</name>
    <dbReference type="NCBI Taxonomy" id="887324"/>
    <lineage>
        <taxon>Bacteria</taxon>
        <taxon>Pseudomonadati</taxon>
        <taxon>Pseudomonadota</taxon>
        <taxon>Gammaproteobacteria</taxon>
        <taxon>Pasteurellales</taxon>
        <taxon>Pasteurellaceae</taxon>
        <taxon>Actinobacillus</taxon>
    </lineage>
</organism>